<dbReference type="GO" id="GO:0016787">
    <property type="term" value="F:hydrolase activity"/>
    <property type="evidence" value="ECO:0007669"/>
    <property type="project" value="UniProtKB-KW"/>
</dbReference>
<dbReference type="NCBIfam" id="TIGR02116">
    <property type="entry name" value="toxin_Txe_YoeB"/>
    <property type="match status" value="1"/>
</dbReference>
<gene>
    <name evidence="7" type="ORF">SAMN05421747_12256</name>
</gene>
<keyword evidence="4" id="KW-0255">Endonuclease</keyword>
<dbReference type="InterPro" id="IPR035093">
    <property type="entry name" value="RelE/ParE_toxin_dom_sf"/>
</dbReference>
<dbReference type="GO" id="GO:0045892">
    <property type="term" value="P:negative regulation of DNA-templated transcription"/>
    <property type="evidence" value="ECO:0007669"/>
    <property type="project" value="TreeGrafter"/>
</dbReference>
<evidence type="ECO:0000256" key="1">
    <source>
        <dbReference type="ARBA" id="ARBA00008172"/>
    </source>
</evidence>
<evidence type="ECO:0000313" key="8">
    <source>
        <dbReference type="Proteomes" id="UP000199577"/>
    </source>
</evidence>
<evidence type="ECO:0000256" key="5">
    <source>
        <dbReference type="ARBA" id="ARBA00022801"/>
    </source>
</evidence>
<dbReference type="STRING" id="623281.SAMN05421747_12256"/>
<dbReference type="Proteomes" id="UP000199577">
    <property type="component" value="Unassembled WGS sequence"/>
</dbReference>
<name>A0A1I1LLW6_9SPHI</name>
<dbReference type="OrthoDB" id="9801102at2"/>
<dbReference type="Gene3D" id="3.30.2310.20">
    <property type="entry name" value="RelE-like"/>
    <property type="match status" value="1"/>
</dbReference>
<keyword evidence="5" id="KW-0378">Hydrolase</keyword>
<evidence type="ECO:0000256" key="6">
    <source>
        <dbReference type="ARBA" id="ARBA00030388"/>
    </source>
</evidence>
<dbReference type="PANTHER" id="PTHR38039:SF1">
    <property type="entry name" value="TOXIN YOEB"/>
    <property type="match status" value="1"/>
</dbReference>
<reference evidence="8" key="1">
    <citation type="submission" date="2016-10" db="EMBL/GenBank/DDBJ databases">
        <authorList>
            <person name="Varghese N."/>
            <person name="Submissions S."/>
        </authorList>
    </citation>
    <scope>NUCLEOTIDE SEQUENCE [LARGE SCALE GENOMIC DNA]</scope>
    <source>
        <strain evidence="8">DSM 22900</strain>
    </source>
</reference>
<dbReference type="SUPFAM" id="SSF143011">
    <property type="entry name" value="RelE-like"/>
    <property type="match status" value="1"/>
</dbReference>
<protein>
    <recommendedName>
        <fullName evidence="6">Putative mRNA interferase YoeB</fullName>
    </recommendedName>
</protein>
<evidence type="ECO:0000256" key="3">
    <source>
        <dbReference type="ARBA" id="ARBA00022722"/>
    </source>
</evidence>
<accession>A0A1I1LLW6</accession>
<dbReference type="RefSeq" id="WP_090974909.1">
    <property type="nucleotide sequence ID" value="NZ_FOLL01000022.1"/>
</dbReference>
<evidence type="ECO:0000313" key="7">
    <source>
        <dbReference type="EMBL" id="SFC74104.1"/>
    </source>
</evidence>
<dbReference type="InterPro" id="IPR009614">
    <property type="entry name" value="YoeB_toxin"/>
</dbReference>
<dbReference type="PANTHER" id="PTHR38039">
    <property type="entry name" value="TOXIN YOEB"/>
    <property type="match status" value="1"/>
</dbReference>
<keyword evidence="3" id="KW-0540">Nuclease</keyword>
<comment type="similarity">
    <text evidence="1">Belongs to the YoeB family.</text>
</comment>
<dbReference type="GO" id="GO:0004519">
    <property type="term" value="F:endonuclease activity"/>
    <property type="evidence" value="ECO:0007669"/>
    <property type="project" value="UniProtKB-KW"/>
</dbReference>
<keyword evidence="8" id="KW-1185">Reference proteome</keyword>
<proteinExistence type="inferred from homology"/>
<sequence length="91" mass="10739">MEVIYTPQAVEDLNYWKKSGNKAIQKKIQQLILAIIENPFEGIGKPEPLKHQLSGSWSRRINREHRIVYEIYNDHTLVILEIQSLRGHYLK</sequence>
<dbReference type="AlphaFoldDB" id="A0A1I1LLW6"/>
<dbReference type="InterPro" id="IPR007712">
    <property type="entry name" value="RelE/ParE_toxin"/>
</dbReference>
<evidence type="ECO:0000256" key="2">
    <source>
        <dbReference type="ARBA" id="ARBA00022649"/>
    </source>
</evidence>
<keyword evidence="2" id="KW-1277">Toxin-antitoxin system</keyword>
<dbReference type="EMBL" id="FOLL01000022">
    <property type="protein sequence ID" value="SFC74104.1"/>
    <property type="molecule type" value="Genomic_DNA"/>
</dbReference>
<dbReference type="GO" id="GO:0006401">
    <property type="term" value="P:RNA catabolic process"/>
    <property type="evidence" value="ECO:0007669"/>
    <property type="project" value="InterPro"/>
</dbReference>
<dbReference type="NCBIfam" id="TIGR02385">
    <property type="entry name" value="RelE_StbE"/>
    <property type="match status" value="1"/>
</dbReference>
<dbReference type="Pfam" id="PF06769">
    <property type="entry name" value="YoeB_toxin"/>
    <property type="match status" value="1"/>
</dbReference>
<organism evidence="7 8">
    <name type="scientific">Parapedobacter composti</name>
    <dbReference type="NCBI Taxonomy" id="623281"/>
    <lineage>
        <taxon>Bacteria</taxon>
        <taxon>Pseudomonadati</taxon>
        <taxon>Bacteroidota</taxon>
        <taxon>Sphingobacteriia</taxon>
        <taxon>Sphingobacteriales</taxon>
        <taxon>Sphingobacteriaceae</taxon>
        <taxon>Parapedobacter</taxon>
    </lineage>
</organism>
<evidence type="ECO:0000256" key="4">
    <source>
        <dbReference type="ARBA" id="ARBA00022759"/>
    </source>
</evidence>